<organism evidence="1 2">
    <name type="scientific">Setomelanomma holmii</name>
    <dbReference type="NCBI Taxonomy" id="210430"/>
    <lineage>
        <taxon>Eukaryota</taxon>
        <taxon>Fungi</taxon>
        <taxon>Dikarya</taxon>
        <taxon>Ascomycota</taxon>
        <taxon>Pezizomycotina</taxon>
        <taxon>Dothideomycetes</taxon>
        <taxon>Pleosporomycetidae</taxon>
        <taxon>Pleosporales</taxon>
        <taxon>Pleosporineae</taxon>
        <taxon>Phaeosphaeriaceae</taxon>
        <taxon>Setomelanomma</taxon>
    </lineage>
</organism>
<proteinExistence type="predicted"/>
<sequence length="134" mass="15728">MVCWALGSQALREAFEEDRRKSYCRGVRSVVFFDVERKSDEFGYVIAVRRQVSKRVTSLHDRPQCTEFFHKLLALIEDKMIILLSSDTARLTSNEFLIIFQRMNVRVINPVKPDLLSPLNCLLRSLHYRHILTD</sequence>
<dbReference type="Proteomes" id="UP000799777">
    <property type="component" value="Unassembled WGS sequence"/>
</dbReference>
<protein>
    <submittedName>
        <fullName evidence="1">Uncharacterized protein</fullName>
    </submittedName>
</protein>
<dbReference type="OrthoDB" id="1046782at2759"/>
<accession>A0A9P4LN76</accession>
<comment type="caution">
    <text evidence="1">The sequence shown here is derived from an EMBL/GenBank/DDBJ whole genome shotgun (WGS) entry which is preliminary data.</text>
</comment>
<evidence type="ECO:0000313" key="2">
    <source>
        <dbReference type="Proteomes" id="UP000799777"/>
    </source>
</evidence>
<keyword evidence="2" id="KW-1185">Reference proteome</keyword>
<evidence type="ECO:0000313" key="1">
    <source>
        <dbReference type="EMBL" id="KAF2030945.1"/>
    </source>
</evidence>
<reference evidence="1" key="1">
    <citation type="journal article" date="2020" name="Stud. Mycol.">
        <title>101 Dothideomycetes genomes: a test case for predicting lifestyles and emergence of pathogens.</title>
        <authorList>
            <person name="Haridas S."/>
            <person name="Albert R."/>
            <person name="Binder M."/>
            <person name="Bloem J."/>
            <person name="Labutti K."/>
            <person name="Salamov A."/>
            <person name="Andreopoulos B."/>
            <person name="Baker S."/>
            <person name="Barry K."/>
            <person name="Bills G."/>
            <person name="Bluhm B."/>
            <person name="Cannon C."/>
            <person name="Castanera R."/>
            <person name="Culley D."/>
            <person name="Daum C."/>
            <person name="Ezra D."/>
            <person name="Gonzalez J."/>
            <person name="Henrissat B."/>
            <person name="Kuo A."/>
            <person name="Liang C."/>
            <person name="Lipzen A."/>
            <person name="Lutzoni F."/>
            <person name="Magnuson J."/>
            <person name="Mondo S."/>
            <person name="Nolan M."/>
            <person name="Ohm R."/>
            <person name="Pangilinan J."/>
            <person name="Park H.-J."/>
            <person name="Ramirez L."/>
            <person name="Alfaro M."/>
            <person name="Sun H."/>
            <person name="Tritt A."/>
            <person name="Yoshinaga Y."/>
            <person name="Zwiers L.-H."/>
            <person name="Turgeon B."/>
            <person name="Goodwin S."/>
            <person name="Spatafora J."/>
            <person name="Crous P."/>
            <person name="Grigoriev I."/>
        </authorList>
    </citation>
    <scope>NUCLEOTIDE SEQUENCE</scope>
    <source>
        <strain evidence="1">CBS 110217</strain>
    </source>
</reference>
<dbReference type="EMBL" id="ML978185">
    <property type="protein sequence ID" value="KAF2030945.1"/>
    <property type="molecule type" value="Genomic_DNA"/>
</dbReference>
<name>A0A9P4LN76_9PLEO</name>
<dbReference type="AlphaFoldDB" id="A0A9P4LN76"/>
<gene>
    <name evidence="1" type="ORF">EK21DRAFT_88472</name>
</gene>